<feature type="compositionally biased region" description="Basic and acidic residues" evidence="1">
    <location>
        <begin position="222"/>
        <end position="233"/>
    </location>
</feature>
<accession>A0A1F4Q0D0</accession>
<name>A0A1F4Q0D0_UNCSA</name>
<sequence length="537" mass="60610">MLGTEADLAQYEMSGEIGGFSIPTKETFINLDKFMEQFGPFKDEDEINLFMKMLMAHEIGHHKMIPYDFKSSLLLQEAAAKTVGDRGKANHITNLYEDLLINLTLAKRNGLPVEALYQRITEKNEKISPLWQIYMRVYEKLLDVEILPKIEIPAEMETDADRVVQIIRESRPLNYLQKVQEFAAIFNKYMTDQDMTVPNPLDGEVKSKAPAEQPGRKASAKKAAEGLGKRQKGEPVQGQIRPIKEYQEMMAAAGIASDVKEATIMYYLDLARDLSIKFPLHPRSAGEEVIEGVDFWDPAEHDISDLDMLLSSQMGPTIPGVTTLRRTKTEGHDIKASFEAPNLVVYVDASGSRPDPNNALSYPVLGATIWLQSAINSGAKVRVVTFDSRKKFNAMPGFTRDINEAMRYILTYGPSEPQTTFPLEDLRDVYDNEGFRRDPLRTVVIYDDEVKYILTDKFNGGTGEDLLMQIQSEGRGGGDFLLGCGESEATRKLRDLGFKVHLMRNWSEIVKAAADSAEAIYDPYRHLQKLQQQEYNK</sequence>
<gene>
    <name evidence="2" type="ORF">A2625_07785</name>
</gene>
<comment type="caution">
    <text evidence="2">The sequence shown here is derived from an EMBL/GenBank/DDBJ whole genome shotgun (WGS) entry which is preliminary data.</text>
</comment>
<organism evidence="2 3">
    <name type="scientific">candidate division WOR-1 bacterium RIFCSPHIGHO2_01_FULL_53_15</name>
    <dbReference type="NCBI Taxonomy" id="1802564"/>
    <lineage>
        <taxon>Bacteria</taxon>
        <taxon>Bacillati</taxon>
        <taxon>Saganbacteria</taxon>
    </lineage>
</organism>
<evidence type="ECO:0000256" key="1">
    <source>
        <dbReference type="SAM" id="MobiDB-lite"/>
    </source>
</evidence>
<protein>
    <submittedName>
        <fullName evidence="2">Uncharacterized protein</fullName>
    </submittedName>
</protein>
<dbReference type="EMBL" id="METM01000026">
    <property type="protein sequence ID" value="OGB89374.1"/>
    <property type="molecule type" value="Genomic_DNA"/>
</dbReference>
<dbReference type="Proteomes" id="UP000178724">
    <property type="component" value="Unassembled WGS sequence"/>
</dbReference>
<feature type="region of interest" description="Disordered" evidence="1">
    <location>
        <begin position="198"/>
        <end position="238"/>
    </location>
</feature>
<dbReference type="AlphaFoldDB" id="A0A1F4Q0D0"/>
<reference evidence="2 3" key="1">
    <citation type="journal article" date="2016" name="Nat. Commun.">
        <title>Thousands of microbial genomes shed light on interconnected biogeochemical processes in an aquifer system.</title>
        <authorList>
            <person name="Anantharaman K."/>
            <person name="Brown C.T."/>
            <person name="Hug L.A."/>
            <person name="Sharon I."/>
            <person name="Castelle C.J."/>
            <person name="Probst A.J."/>
            <person name="Thomas B.C."/>
            <person name="Singh A."/>
            <person name="Wilkins M.J."/>
            <person name="Karaoz U."/>
            <person name="Brodie E.L."/>
            <person name="Williams K.H."/>
            <person name="Hubbard S.S."/>
            <person name="Banfield J.F."/>
        </authorList>
    </citation>
    <scope>NUCLEOTIDE SEQUENCE [LARGE SCALE GENOMIC DNA]</scope>
</reference>
<evidence type="ECO:0000313" key="2">
    <source>
        <dbReference type="EMBL" id="OGB89374.1"/>
    </source>
</evidence>
<proteinExistence type="predicted"/>
<evidence type="ECO:0000313" key="3">
    <source>
        <dbReference type="Proteomes" id="UP000178724"/>
    </source>
</evidence>